<dbReference type="eggNOG" id="ENOG50318BU">
    <property type="taxonomic scope" value="Bacteria"/>
</dbReference>
<reference evidence="2" key="1">
    <citation type="journal article" date="2015" name="Genome Announc.">
        <title>High-Quality Draft Genome Sequence of Desulfovibrio carbinoliphilus FW-101-2B, an Organic Acid-Oxidizing Sulfate-Reducing Bacterium Isolated from Uranium(VI)-Contaminated Groundwater.</title>
        <authorList>
            <person name="Ramsay B.D."/>
            <person name="Hwang C."/>
            <person name="Woo H.L."/>
            <person name="Carroll S.L."/>
            <person name="Lucas S."/>
            <person name="Han J."/>
            <person name="Lapidus A.L."/>
            <person name="Cheng J.F."/>
            <person name="Goodwin L.A."/>
            <person name="Pitluck S."/>
            <person name="Peters L."/>
            <person name="Chertkov O."/>
            <person name="Held B."/>
            <person name="Detter J.C."/>
            <person name="Han C.S."/>
            <person name="Tapia R."/>
            <person name="Land M.L."/>
            <person name="Hauser L.J."/>
            <person name="Kyrpides N.C."/>
            <person name="Ivanova N.N."/>
            <person name="Mikhailova N."/>
            <person name="Pagani I."/>
            <person name="Woyke T."/>
            <person name="Arkin A.P."/>
            <person name="Dehal P."/>
            <person name="Chivian D."/>
            <person name="Criddle C.S."/>
            <person name="Wu W."/>
            <person name="Chakraborty R."/>
            <person name="Hazen T.C."/>
            <person name="Fields M.W."/>
        </authorList>
    </citation>
    <scope>NUCLEOTIDE SEQUENCE [LARGE SCALE GENOMIC DNA]</scope>
    <source>
        <strain evidence="2">FW-101-2B</strain>
    </source>
</reference>
<organism evidence="1 2">
    <name type="scientific">Solidesulfovibrio carbinoliphilus subsp. oakridgensis</name>
    <dbReference type="NCBI Taxonomy" id="694327"/>
    <lineage>
        <taxon>Bacteria</taxon>
        <taxon>Pseudomonadati</taxon>
        <taxon>Thermodesulfobacteriota</taxon>
        <taxon>Desulfovibrionia</taxon>
        <taxon>Desulfovibrionales</taxon>
        <taxon>Desulfovibrionaceae</taxon>
        <taxon>Solidesulfovibrio</taxon>
    </lineage>
</organism>
<proteinExistence type="predicted"/>
<dbReference type="Proteomes" id="UP000004662">
    <property type="component" value="Chromosome"/>
</dbReference>
<dbReference type="OrthoDB" id="5459836at2"/>
<dbReference type="EMBL" id="CM001368">
    <property type="protein sequence ID" value="EHJ48382.1"/>
    <property type="molecule type" value="Genomic_DNA"/>
</dbReference>
<gene>
    <name evidence="1" type="ORF">DFW101_2378</name>
</gene>
<sequence>MRGPSVTLAPLTGSILNEMILDYMALGGERRRAEMAHFLESSRSVQSEIMATTLRGMILRASA</sequence>
<dbReference type="AlphaFoldDB" id="G7Q559"/>
<protein>
    <submittedName>
        <fullName evidence="1">Uncharacterized protein</fullName>
    </submittedName>
</protein>
<evidence type="ECO:0000313" key="1">
    <source>
        <dbReference type="EMBL" id="EHJ48382.1"/>
    </source>
</evidence>
<name>G7Q559_9BACT</name>
<dbReference type="HOGENOM" id="CLU_2878585_0_0_7"/>
<accession>G7Q559</accession>
<keyword evidence="2" id="KW-1185">Reference proteome</keyword>
<dbReference type="STRING" id="694327.DFW101_2378"/>
<evidence type="ECO:0000313" key="2">
    <source>
        <dbReference type="Proteomes" id="UP000004662"/>
    </source>
</evidence>